<sequence length="74" mass="8374">MRETESWARLVGAFVEIRQNHRSVRSGIVEHAMPDSSLLWLAADAINQRAMFAAADNYEVWVHPRPLAAPVRFG</sequence>
<protein>
    <submittedName>
        <fullName evidence="1">Uncharacterized protein</fullName>
    </submittedName>
</protein>
<gene>
    <name evidence="1" type="ORF">E2R57_03985</name>
</gene>
<name>A0A4R5Y8E2_9MICC</name>
<dbReference type="AlphaFoldDB" id="A0A4R5Y8E2"/>
<accession>A0A4R5Y8E2</accession>
<dbReference type="EMBL" id="SMZQ01000002">
    <property type="protein sequence ID" value="TDL40086.1"/>
    <property type="molecule type" value="Genomic_DNA"/>
</dbReference>
<proteinExistence type="predicted"/>
<comment type="caution">
    <text evidence="1">The sequence shown here is derived from an EMBL/GenBank/DDBJ whole genome shotgun (WGS) entry which is preliminary data.</text>
</comment>
<reference evidence="1 2" key="1">
    <citation type="submission" date="2019-03" db="EMBL/GenBank/DDBJ databases">
        <title>Genome Sequencing and Assembly of Various Microbes Isolated from Partially Reclaimed Soil and Acid Mine Drainage (AMD) Site.</title>
        <authorList>
            <person name="Steinbock B."/>
            <person name="Bechtold R."/>
            <person name="Sevigny J.L."/>
            <person name="Thomas D."/>
            <person name="Cuthill L.R."/>
            <person name="Aveiro Johannsen E.J."/>
            <person name="Thomas K."/>
            <person name="Ghosh A."/>
        </authorList>
    </citation>
    <scope>NUCLEOTIDE SEQUENCE [LARGE SCALE GENOMIC DNA]</scope>
    <source>
        <strain evidence="1 2">S-A1</strain>
    </source>
</reference>
<evidence type="ECO:0000313" key="2">
    <source>
        <dbReference type="Proteomes" id="UP000294621"/>
    </source>
</evidence>
<evidence type="ECO:0000313" key="1">
    <source>
        <dbReference type="EMBL" id="TDL40086.1"/>
    </source>
</evidence>
<organism evidence="1 2">
    <name type="scientific">Arthrobacter nitrophenolicus</name>
    <dbReference type="NCBI Taxonomy" id="683150"/>
    <lineage>
        <taxon>Bacteria</taxon>
        <taxon>Bacillati</taxon>
        <taxon>Actinomycetota</taxon>
        <taxon>Actinomycetes</taxon>
        <taxon>Micrococcales</taxon>
        <taxon>Micrococcaceae</taxon>
        <taxon>Arthrobacter</taxon>
    </lineage>
</organism>
<dbReference type="Proteomes" id="UP000294621">
    <property type="component" value="Unassembled WGS sequence"/>
</dbReference>
<dbReference type="OrthoDB" id="4953824at2"/>